<keyword evidence="4 8" id="KW-0479">Metal-binding</keyword>
<dbReference type="FunFam" id="3.30.420.40:FF:000012">
    <property type="entry name" value="tRNA N6-adenosine threonylcarbamoyltransferase"/>
    <property type="match status" value="1"/>
</dbReference>
<dbReference type="HAMAP" id="MF_01445">
    <property type="entry name" value="TsaD"/>
    <property type="match status" value="1"/>
</dbReference>
<gene>
    <name evidence="8 10" type="primary">tsaD</name>
    <name evidence="10" type="ORF">ENW96_02775</name>
</gene>
<name>A0A7C3V6A2_9BACT</name>
<dbReference type="EC" id="2.3.1.234" evidence="8"/>
<feature type="binding site" evidence="8">
    <location>
        <position position="303"/>
    </location>
    <ligand>
        <name>Fe cation</name>
        <dbReference type="ChEBI" id="CHEBI:24875"/>
    </ligand>
</feature>
<keyword evidence="6 8" id="KW-0012">Acyltransferase</keyword>
<feature type="binding site" evidence="8">
    <location>
        <position position="180"/>
    </location>
    <ligand>
        <name>substrate</name>
    </ligand>
</feature>
<organism evidence="10">
    <name type="scientific">Desulfobacca acetoxidans</name>
    <dbReference type="NCBI Taxonomy" id="60893"/>
    <lineage>
        <taxon>Bacteria</taxon>
        <taxon>Pseudomonadati</taxon>
        <taxon>Thermodesulfobacteriota</taxon>
        <taxon>Desulfobaccia</taxon>
        <taxon>Desulfobaccales</taxon>
        <taxon>Desulfobaccaceae</taxon>
        <taxon>Desulfobacca</taxon>
    </lineage>
</organism>
<evidence type="ECO:0000256" key="7">
    <source>
        <dbReference type="ARBA" id="ARBA00048117"/>
    </source>
</evidence>
<dbReference type="NCBIfam" id="TIGR00329">
    <property type="entry name" value="gcp_kae1"/>
    <property type="match status" value="1"/>
</dbReference>
<feature type="binding site" evidence="8">
    <location>
        <position position="167"/>
    </location>
    <ligand>
        <name>substrate</name>
    </ligand>
</feature>
<dbReference type="InterPro" id="IPR043129">
    <property type="entry name" value="ATPase_NBD"/>
</dbReference>
<dbReference type="CDD" id="cd24133">
    <property type="entry name" value="ASKHA_NBD_TsaD_bac"/>
    <property type="match status" value="1"/>
</dbReference>
<accession>A0A7C3V6A2</accession>
<dbReference type="FunFam" id="3.30.420.40:FF:000040">
    <property type="entry name" value="tRNA N6-adenosine threonylcarbamoyltransferase"/>
    <property type="match status" value="1"/>
</dbReference>
<feature type="domain" description="Gcp-like" evidence="9">
    <location>
        <begin position="24"/>
        <end position="309"/>
    </location>
</feature>
<dbReference type="Gene3D" id="3.30.420.40">
    <property type="match status" value="2"/>
</dbReference>
<reference evidence="10" key="1">
    <citation type="journal article" date="2020" name="mSystems">
        <title>Genome- and Community-Level Interaction Insights into Carbon Utilization and Element Cycling Functions of Hydrothermarchaeota in Hydrothermal Sediment.</title>
        <authorList>
            <person name="Zhou Z."/>
            <person name="Liu Y."/>
            <person name="Xu W."/>
            <person name="Pan J."/>
            <person name="Luo Z.H."/>
            <person name="Li M."/>
        </authorList>
    </citation>
    <scope>NUCLEOTIDE SEQUENCE [LARGE SCALE GENOMIC DNA]</scope>
    <source>
        <strain evidence="10">SpSt-897</strain>
    </source>
</reference>
<keyword evidence="5 8" id="KW-0408">Iron</keyword>
<comment type="subcellular location">
    <subcellularLocation>
        <location evidence="8">Cytoplasm</location>
    </subcellularLocation>
</comment>
<keyword evidence="2 8" id="KW-0808">Transferase</keyword>
<evidence type="ECO:0000256" key="1">
    <source>
        <dbReference type="ARBA" id="ARBA00022490"/>
    </source>
</evidence>
<evidence type="ECO:0000256" key="6">
    <source>
        <dbReference type="ARBA" id="ARBA00023315"/>
    </source>
</evidence>
<dbReference type="GO" id="GO:0005737">
    <property type="term" value="C:cytoplasm"/>
    <property type="evidence" value="ECO:0007669"/>
    <property type="project" value="UniProtKB-SubCell"/>
</dbReference>
<evidence type="ECO:0000313" key="10">
    <source>
        <dbReference type="EMBL" id="HGF33299.1"/>
    </source>
</evidence>
<feature type="binding site" evidence="8">
    <location>
        <position position="115"/>
    </location>
    <ligand>
        <name>Fe cation</name>
        <dbReference type="ChEBI" id="CHEBI:24875"/>
    </ligand>
</feature>
<comment type="caution">
    <text evidence="10">The sequence shown here is derived from an EMBL/GenBank/DDBJ whole genome shotgun (WGS) entry which is preliminary data.</text>
</comment>
<evidence type="ECO:0000256" key="5">
    <source>
        <dbReference type="ARBA" id="ARBA00023004"/>
    </source>
</evidence>
<comment type="function">
    <text evidence="8">Required for the formation of a threonylcarbamoyl group on adenosine at position 37 (t(6)A37) in tRNAs that read codons beginning with adenine. Is involved in the transfer of the threonylcarbamoyl moiety of threonylcarbamoyl-AMP (TC-AMP) to the N6 group of A37, together with TsaE and TsaB. TsaD likely plays a direct catalytic role in this reaction.</text>
</comment>
<dbReference type="PANTHER" id="PTHR11735:SF6">
    <property type="entry name" value="TRNA N6-ADENOSINE THREONYLCARBAMOYLTRANSFERASE, MITOCHONDRIAL"/>
    <property type="match status" value="1"/>
</dbReference>
<dbReference type="GO" id="GO:0061711">
    <property type="term" value="F:tRNA N(6)-L-threonylcarbamoyladenine synthase activity"/>
    <property type="evidence" value="ECO:0007669"/>
    <property type="project" value="UniProtKB-EC"/>
</dbReference>
<dbReference type="AlphaFoldDB" id="A0A7C3V6A2"/>
<comment type="cofactor">
    <cofactor evidence="8">
        <name>Fe(2+)</name>
        <dbReference type="ChEBI" id="CHEBI:29033"/>
    </cofactor>
    <text evidence="8">Binds 1 Fe(2+) ion per subunit.</text>
</comment>
<evidence type="ECO:0000256" key="3">
    <source>
        <dbReference type="ARBA" id="ARBA00022694"/>
    </source>
</evidence>
<dbReference type="InterPro" id="IPR022450">
    <property type="entry name" value="TsaD"/>
</dbReference>
<feature type="binding site" evidence="8">
    <location>
        <position position="111"/>
    </location>
    <ligand>
        <name>Fe cation</name>
        <dbReference type="ChEBI" id="CHEBI:24875"/>
    </ligand>
</feature>
<dbReference type="SUPFAM" id="SSF53067">
    <property type="entry name" value="Actin-like ATPase domain"/>
    <property type="match status" value="2"/>
</dbReference>
<dbReference type="GO" id="GO:0005506">
    <property type="term" value="F:iron ion binding"/>
    <property type="evidence" value="ECO:0007669"/>
    <property type="project" value="UniProtKB-UniRule"/>
</dbReference>
<evidence type="ECO:0000259" key="9">
    <source>
        <dbReference type="Pfam" id="PF00814"/>
    </source>
</evidence>
<sequence>MLILGIETSCDETAAAVVEDGRRLLGGVVATQFELHAVYGGVVPELAARRHLENIVPVIQGALDQAGVGLKDLDGLAATQRPGLIGALVVGMAVAKALAYSLNIPLAGVHHLESHIAALWLTDTPPSFPFVALVVSGGHTNLYLVESLLAMTLLSRTRDDAAGEAFDKVAKLMGLGYPGGVVIEALAQSGNPQAYELPRPRILEEPLTFSYSGLKTAVAYLLKKHPEILTEASSRADLAASFQESVVDSLVTRAWEALGRTGCRQLAVCGGVAANRRLRLVLQERAAADGIRLFLPPLSLCTDNAAMVAALGYHHLQAGWRLDLAADVFSRG</sequence>
<dbReference type="Pfam" id="PF00814">
    <property type="entry name" value="TsaD"/>
    <property type="match status" value="1"/>
</dbReference>
<proteinExistence type="inferred from homology"/>
<dbReference type="EMBL" id="DTMF01000071">
    <property type="protein sequence ID" value="HGF33299.1"/>
    <property type="molecule type" value="Genomic_DNA"/>
</dbReference>
<feature type="binding site" evidence="8">
    <location>
        <position position="184"/>
    </location>
    <ligand>
        <name>substrate</name>
    </ligand>
</feature>
<keyword evidence="3 8" id="KW-0819">tRNA processing</keyword>
<protein>
    <recommendedName>
        <fullName evidence="8">tRNA N6-adenosine threonylcarbamoyltransferase</fullName>
        <ecNumber evidence="8">2.3.1.234</ecNumber>
    </recommendedName>
    <alternativeName>
        <fullName evidence="8">N6-L-threonylcarbamoyladenine synthase</fullName>
        <shortName evidence="8">t(6)A synthase</shortName>
    </alternativeName>
    <alternativeName>
        <fullName evidence="8">t(6)A37 threonylcarbamoyladenosine biosynthesis protein TsaD</fullName>
    </alternativeName>
    <alternativeName>
        <fullName evidence="8">tRNA threonylcarbamoyladenosine biosynthesis protein TsaD</fullName>
    </alternativeName>
</protein>
<dbReference type="NCBIfam" id="TIGR03723">
    <property type="entry name" value="T6A_TsaD_YgjD"/>
    <property type="match status" value="1"/>
</dbReference>
<dbReference type="PRINTS" id="PR00789">
    <property type="entry name" value="OSIALOPTASE"/>
</dbReference>
<dbReference type="GO" id="GO:0002949">
    <property type="term" value="P:tRNA threonylcarbamoyladenosine modification"/>
    <property type="evidence" value="ECO:0007669"/>
    <property type="project" value="UniProtKB-UniRule"/>
</dbReference>
<evidence type="ECO:0000256" key="2">
    <source>
        <dbReference type="ARBA" id="ARBA00022679"/>
    </source>
</evidence>
<dbReference type="PANTHER" id="PTHR11735">
    <property type="entry name" value="TRNA N6-ADENOSINE THREONYLCARBAMOYLTRANSFERASE"/>
    <property type="match status" value="1"/>
</dbReference>
<feature type="binding site" evidence="8">
    <location>
        <begin position="134"/>
        <end position="138"/>
    </location>
    <ligand>
        <name>substrate</name>
    </ligand>
</feature>
<feature type="binding site" evidence="8">
    <location>
        <position position="275"/>
    </location>
    <ligand>
        <name>substrate</name>
    </ligand>
</feature>
<evidence type="ECO:0000256" key="8">
    <source>
        <dbReference type="HAMAP-Rule" id="MF_01445"/>
    </source>
</evidence>
<keyword evidence="1 8" id="KW-0963">Cytoplasm</keyword>
<evidence type="ECO:0000256" key="4">
    <source>
        <dbReference type="ARBA" id="ARBA00022723"/>
    </source>
</evidence>
<comment type="catalytic activity">
    <reaction evidence="7 8">
        <text>L-threonylcarbamoyladenylate + adenosine(37) in tRNA = N(6)-L-threonylcarbamoyladenosine(37) in tRNA + AMP + H(+)</text>
        <dbReference type="Rhea" id="RHEA:37059"/>
        <dbReference type="Rhea" id="RHEA-COMP:10162"/>
        <dbReference type="Rhea" id="RHEA-COMP:10163"/>
        <dbReference type="ChEBI" id="CHEBI:15378"/>
        <dbReference type="ChEBI" id="CHEBI:73682"/>
        <dbReference type="ChEBI" id="CHEBI:74411"/>
        <dbReference type="ChEBI" id="CHEBI:74418"/>
        <dbReference type="ChEBI" id="CHEBI:456215"/>
        <dbReference type="EC" id="2.3.1.234"/>
    </reaction>
</comment>
<comment type="similarity">
    <text evidence="8">Belongs to the KAE1 / TsaD family.</text>
</comment>
<dbReference type="InterPro" id="IPR000905">
    <property type="entry name" value="Gcp-like_dom"/>
</dbReference>
<dbReference type="InterPro" id="IPR017861">
    <property type="entry name" value="KAE1/TsaD"/>
</dbReference>